<keyword evidence="4 6" id="KW-0472">Membrane</keyword>
<dbReference type="InterPro" id="IPR017981">
    <property type="entry name" value="GPCR_2-like_7TM"/>
</dbReference>
<feature type="non-terminal residue" evidence="9">
    <location>
        <position position="311"/>
    </location>
</feature>
<gene>
    <name evidence="9" type="ORF">RIMI_LOCUS15420103</name>
</gene>
<dbReference type="InterPro" id="IPR000203">
    <property type="entry name" value="GPS"/>
</dbReference>
<evidence type="ECO:0000313" key="10">
    <source>
        <dbReference type="Proteomes" id="UP001176940"/>
    </source>
</evidence>
<evidence type="ECO:0000259" key="8">
    <source>
        <dbReference type="PROSITE" id="PS50261"/>
    </source>
</evidence>
<dbReference type="InterPro" id="IPR057244">
    <property type="entry name" value="GAIN_B"/>
</dbReference>
<sequence length="311" mass="34821">MYHSLTKQHVKRALECGVEAQNVSMSTGVVKVVFILYNNLGLFLSTENSTVRFGGEGSSSGHSLVVNSQIIAASINKASSRVFLMDPVIFTLPHLQSKNHFNANCTFWNYSERSMLGFWSTQGCRLLHTNKTHTTCACNHLTNFAVLMAHRDMYQGRINELLLSVISWVGIVISLVCLGICISTFCFLRGLQTDRNTIHKNLCVSLFLAELLFLTGIDKTQYQVVCPILAGLLHFFSLSAFSWLCLEGVQLYLMLVEVFETEHSRRKYYYLCGYVFPALVVGISAAVDYRSYGTDKAQVEQNSPMIGIHGQ</sequence>
<proteinExistence type="predicted"/>
<feature type="domain" description="GAIN-B" evidence="7">
    <location>
        <begin position="1"/>
        <end position="154"/>
    </location>
</feature>
<evidence type="ECO:0000256" key="3">
    <source>
        <dbReference type="ARBA" id="ARBA00022989"/>
    </source>
</evidence>
<reference evidence="9" key="1">
    <citation type="submission" date="2023-07" db="EMBL/GenBank/DDBJ databases">
        <authorList>
            <person name="Stuckert A."/>
        </authorList>
    </citation>
    <scope>NUCLEOTIDE SEQUENCE</scope>
</reference>
<keyword evidence="3 6" id="KW-1133">Transmembrane helix</keyword>
<dbReference type="PANTHER" id="PTHR12011">
    <property type="entry name" value="ADHESION G-PROTEIN COUPLED RECEPTOR"/>
    <property type="match status" value="1"/>
</dbReference>
<feature type="domain" description="G-protein coupled receptors family 2 profile 2" evidence="8">
    <location>
        <begin position="163"/>
        <end position="311"/>
    </location>
</feature>
<evidence type="ECO:0000313" key="9">
    <source>
        <dbReference type="EMBL" id="CAJ0956172.1"/>
    </source>
</evidence>
<keyword evidence="10" id="KW-1185">Reference proteome</keyword>
<dbReference type="Gene3D" id="1.20.1070.10">
    <property type="entry name" value="Rhodopsin 7-helix transmembrane proteins"/>
    <property type="match status" value="1"/>
</dbReference>
<feature type="transmembrane region" description="Helical" evidence="6">
    <location>
        <begin position="268"/>
        <end position="287"/>
    </location>
</feature>
<dbReference type="Proteomes" id="UP001176940">
    <property type="component" value="Unassembled WGS sequence"/>
</dbReference>
<dbReference type="Gene3D" id="2.60.220.50">
    <property type="match status" value="1"/>
</dbReference>
<dbReference type="PROSITE" id="PS50221">
    <property type="entry name" value="GAIN_B"/>
    <property type="match status" value="1"/>
</dbReference>
<keyword evidence="2 6" id="KW-0812">Transmembrane</keyword>
<feature type="transmembrane region" description="Helical" evidence="6">
    <location>
        <begin position="161"/>
        <end position="188"/>
    </location>
</feature>
<dbReference type="PROSITE" id="PS50261">
    <property type="entry name" value="G_PROTEIN_RECEP_F2_4"/>
    <property type="match status" value="1"/>
</dbReference>
<evidence type="ECO:0000259" key="7">
    <source>
        <dbReference type="PROSITE" id="PS50221"/>
    </source>
</evidence>
<accession>A0ABN9M149</accession>
<keyword evidence="5" id="KW-1015">Disulfide bond</keyword>
<dbReference type="PRINTS" id="PR00249">
    <property type="entry name" value="GPCRSECRETIN"/>
</dbReference>
<dbReference type="EMBL" id="CAUEEQ010041451">
    <property type="protein sequence ID" value="CAJ0956172.1"/>
    <property type="molecule type" value="Genomic_DNA"/>
</dbReference>
<dbReference type="SMART" id="SM00303">
    <property type="entry name" value="GPS"/>
    <property type="match status" value="1"/>
</dbReference>
<comment type="caution">
    <text evidence="9">The sequence shown here is derived from an EMBL/GenBank/DDBJ whole genome shotgun (WGS) entry which is preliminary data.</text>
</comment>
<evidence type="ECO:0000256" key="2">
    <source>
        <dbReference type="ARBA" id="ARBA00022692"/>
    </source>
</evidence>
<evidence type="ECO:0000256" key="6">
    <source>
        <dbReference type="SAM" id="Phobius"/>
    </source>
</evidence>
<dbReference type="Pfam" id="PF00002">
    <property type="entry name" value="7tm_2"/>
    <property type="match status" value="1"/>
</dbReference>
<evidence type="ECO:0000256" key="5">
    <source>
        <dbReference type="ARBA" id="ARBA00023157"/>
    </source>
</evidence>
<protein>
    <submittedName>
        <fullName evidence="9">Uncharacterized protein</fullName>
    </submittedName>
</protein>
<dbReference type="Pfam" id="PF01825">
    <property type="entry name" value="GPS"/>
    <property type="match status" value="1"/>
</dbReference>
<dbReference type="InterPro" id="IPR000832">
    <property type="entry name" value="GPCR_2_secretin-like"/>
</dbReference>
<feature type="transmembrane region" description="Helical" evidence="6">
    <location>
        <begin position="200"/>
        <end position="217"/>
    </location>
</feature>
<comment type="subcellular location">
    <subcellularLocation>
        <location evidence="1">Membrane</location>
        <topology evidence="1">Multi-pass membrane protein</topology>
    </subcellularLocation>
</comment>
<organism evidence="9 10">
    <name type="scientific">Ranitomeya imitator</name>
    <name type="common">mimic poison frog</name>
    <dbReference type="NCBI Taxonomy" id="111125"/>
    <lineage>
        <taxon>Eukaryota</taxon>
        <taxon>Metazoa</taxon>
        <taxon>Chordata</taxon>
        <taxon>Craniata</taxon>
        <taxon>Vertebrata</taxon>
        <taxon>Euteleostomi</taxon>
        <taxon>Amphibia</taxon>
        <taxon>Batrachia</taxon>
        <taxon>Anura</taxon>
        <taxon>Neobatrachia</taxon>
        <taxon>Hyloidea</taxon>
        <taxon>Dendrobatidae</taxon>
        <taxon>Dendrobatinae</taxon>
        <taxon>Ranitomeya</taxon>
    </lineage>
</organism>
<name>A0ABN9M149_9NEOB</name>
<dbReference type="PANTHER" id="PTHR12011:SF62">
    <property type="entry name" value="ADHESION G PROTEIN-COUPLED RECEPTOR L1"/>
    <property type="match status" value="1"/>
</dbReference>
<dbReference type="InterPro" id="IPR046338">
    <property type="entry name" value="GAIN_dom_sf"/>
</dbReference>
<evidence type="ECO:0000256" key="1">
    <source>
        <dbReference type="ARBA" id="ARBA00004141"/>
    </source>
</evidence>
<feature type="transmembrane region" description="Helical" evidence="6">
    <location>
        <begin position="229"/>
        <end position="256"/>
    </location>
</feature>
<evidence type="ECO:0000256" key="4">
    <source>
        <dbReference type="ARBA" id="ARBA00023136"/>
    </source>
</evidence>